<evidence type="ECO:0000313" key="3">
    <source>
        <dbReference type="Proteomes" id="UP000230683"/>
    </source>
</evidence>
<dbReference type="Proteomes" id="UP000230683">
    <property type="component" value="Unassembled WGS sequence"/>
</dbReference>
<dbReference type="AlphaFoldDB" id="A0A2M7X512"/>
<dbReference type="InterPro" id="IPR036259">
    <property type="entry name" value="MFS_trans_sf"/>
</dbReference>
<sequence>MLPKYIDLLSSSTDIIIKTFLIFYIWQATNNLAIVATFGLVYFAVIPFSSLLSGIFIDRIGTKLPHSIGILIQISQLFFIISYSSSNLSISTILFIAILMGIADGIKSMSLRTIMETTRDHRNEALFYANKTISSQFVELILVLSGALLVGSQLGYNYLFAFTLVILTIELIITIMLPQPSTISSFDIKSILTFPGTNIDKLTLVKAIFMEGLQEGVTLTILPIITLAFIGTIAYWGLLNTALVLLSLLFAFILSKLITDPSSHLLYGIGSIVFATTSLVFLIQYNFYVLAIFLMAQSLMGVIKNTSYFASIDNIMAQDINEYNLLSEYQFLINIVSSTARSIPLIIILLVGITIHDETSLRLILLFTGLVPLLAISFFGQSLAFKSSG</sequence>
<feature type="transmembrane region" description="Helical" evidence="1">
    <location>
        <begin position="331"/>
        <end position="355"/>
    </location>
</feature>
<organism evidence="2 3">
    <name type="scientific">candidate division WWE3 bacterium CG_4_9_14_3_um_filter_34_6</name>
    <dbReference type="NCBI Taxonomy" id="1975079"/>
    <lineage>
        <taxon>Bacteria</taxon>
        <taxon>Katanobacteria</taxon>
    </lineage>
</organism>
<keyword evidence="1" id="KW-0472">Membrane</keyword>
<feature type="transmembrane region" description="Helical" evidence="1">
    <location>
        <begin position="127"/>
        <end position="150"/>
    </location>
</feature>
<evidence type="ECO:0008006" key="4">
    <source>
        <dbReference type="Google" id="ProtNLM"/>
    </source>
</evidence>
<feature type="transmembrane region" description="Helical" evidence="1">
    <location>
        <begin position="32"/>
        <end position="57"/>
    </location>
</feature>
<dbReference type="Gene3D" id="1.20.1250.20">
    <property type="entry name" value="MFS general substrate transporter like domains"/>
    <property type="match status" value="1"/>
</dbReference>
<keyword evidence="1" id="KW-1133">Transmembrane helix</keyword>
<keyword evidence="1" id="KW-0812">Transmembrane</keyword>
<feature type="transmembrane region" description="Helical" evidence="1">
    <location>
        <begin position="156"/>
        <end position="177"/>
    </location>
</feature>
<proteinExistence type="predicted"/>
<dbReference type="SUPFAM" id="SSF103473">
    <property type="entry name" value="MFS general substrate transporter"/>
    <property type="match status" value="1"/>
</dbReference>
<accession>A0A2M7X512</accession>
<feature type="transmembrane region" description="Helical" evidence="1">
    <location>
        <begin position="242"/>
        <end position="258"/>
    </location>
</feature>
<feature type="transmembrane region" description="Helical" evidence="1">
    <location>
        <begin position="88"/>
        <end position="106"/>
    </location>
</feature>
<comment type="caution">
    <text evidence="2">The sequence shown here is derived from an EMBL/GenBank/DDBJ whole genome shotgun (WGS) entry which is preliminary data.</text>
</comment>
<gene>
    <name evidence="2" type="ORF">CO178_00925</name>
</gene>
<protein>
    <recommendedName>
        <fullName evidence="4">Major facilitator superfamily (MFS) profile domain-containing protein</fullName>
    </recommendedName>
</protein>
<evidence type="ECO:0000313" key="2">
    <source>
        <dbReference type="EMBL" id="PJA41101.1"/>
    </source>
</evidence>
<name>A0A2M7X512_UNCKA</name>
<feature type="transmembrane region" description="Helical" evidence="1">
    <location>
        <begin position="289"/>
        <end position="310"/>
    </location>
</feature>
<feature type="transmembrane region" description="Helical" evidence="1">
    <location>
        <begin position="361"/>
        <end position="385"/>
    </location>
</feature>
<reference evidence="3" key="1">
    <citation type="submission" date="2017-09" db="EMBL/GenBank/DDBJ databases">
        <title>Depth-based differentiation of microbial function through sediment-hosted aquifers and enrichment of novel symbionts in the deep terrestrial subsurface.</title>
        <authorList>
            <person name="Probst A.J."/>
            <person name="Ladd B."/>
            <person name="Jarett J.K."/>
            <person name="Geller-Mcgrath D.E."/>
            <person name="Sieber C.M.K."/>
            <person name="Emerson J.B."/>
            <person name="Anantharaman K."/>
            <person name="Thomas B.C."/>
            <person name="Malmstrom R."/>
            <person name="Stieglmeier M."/>
            <person name="Klingl A."/>
            <person name="Woyke T."/>
            <person name="Ryan C.M."/>
            <person name="Banfield J.F."/>
        </authorList>
    </citation>
    <scope>NUCLEOTIDE SEQUENCE [LARGE SCALE GENOMIC DNA]</scope>
</reference>
<feature type="transmembrane region" description="Helical" evidence="1">
    <location>
        <begin position="265"/>
        <end position="283"/>
    </location>
</feature>
<evidence type="ECO:0000256" key="1">
    <source>
        <dbReference type="SAM" id="Phobius"/>
    </source>
</evidence>
<dbReference type="EMBL" id="PFWY01000044">
    <property type="protein sequence ID" value="PJA41101.1"/>
    <property type="molecule type" value="Genomic_DNA"/>
</dbReference>